<dbReference type="Gene3D" id="1.25.40.10">
    <property type="entry name" value="Tetratricopeptide repeat domain"/>
    <property type="match status" value="1"/>
</dbReference>
<dbReference type="SUPFAM" id="SSF48452">
    <property type="entry name" value="TPR-like"/>
    <property type="match status" value="1"/>
</dbReference>
<evidence type="ECO:0000256" key="1">
    <source>
        <dbReference type="ARBA" id="ARBA00004370"/>
    </source>
</evidence>
<proteinExistence type="predicted"/>
<evidence type="ECO:0000256" key="3">
    <source>
        <dbReference type="ARBA" id="ARBA00022989"/>
    </source>
</evidence>
<organism evidence="7 8">
    <name type="scientific">Ehrlichia cf. muris str. EmCRT</name>
    <dbReference type="NCBI Taxonomy" id="1359167"/>
    <lineage>
        <taxon>Bacteria</taxon>
        <taxon>Pseudomonadati</taxon>
        <taxon>Pseudomonadota</taxon>
        <taxon>Alphaproteobacteria</taxon>
        <taxon>Rickettsiales</taxon>
        <taxon>Anaplasmataceae</taxon>
        <taxon>Ehrlichia</taxon>
    </lineage>
</organism>
<dbReference type="PATRIC" id="fig|1359167.3.peg.647"/>
<protein>
    <submittedName>
        <fullName evidence="7">Anaphase-promoting complex, cyclosome, subunit 3 family protein</fullName>
    </submittedName>
</protein>
<keyword evidence="3 5" id="KW-1133">Transmembrane helix</keyword>
<dbReference type="RefSeq" id="WP_045804961.1">
    <property type="nucleotide sequence ID" value="NZ_LANU01000002.1"/>
</dbReference>
<accession>A0A0F3NDD4</accession>
<dbReference type="Proteomes" id="UP000033546">
    <property type="component" value="Unassembled WGS sequence"/>
</dbReference>
<dbReference type="EMBL" id="LANU01000002">
    <property type="protein sequence ID" value="KJV65717.1"/>
    <property type="molecule type" value="Genomic_DNA"/>
</dbReference>
<evidence type="ECO:0000313" key="8">
    <source>
        <dbReference type="Proteomes" id="UP000033546"/>
    </source>
</evidence>
<dbReference type="InterPro" id="IPR010817">
    <property type="entry name" value="HemY_N"/>
</dbReference>
<dbReference type="GO" id="GO:0016020">
    <property type="term" value="C:membrane"/>
    <property type="evidence" value="ECO:0007669"/>
    <property type="project" value="UniProtKB-SubCell"/>
</dbReference>
<reference evidence="7 8" key="1">
    <citation type="submission" date="2015-02" db="EMBL/GenBank/DDBJ databases">
        <title>Genome Sequencing of Rickettsiales.</title>
        <authorList>
            <person name="Daugherty S.C."/>
            <person name="Su Q."/>
            <person name="Abolude K."/>
            <person name="Beier-Sexton M."/>
            <person name="Carlyon J.A."/>
            <person name="Carter R."/>
            <person name="Day N.P."/>
            <person name="Dumler S.J."/>
            <person name="Dyachenko V."/>
            <person name="Godinez A."/>
            <person name="Kurtti T.J."/>
            <person name="Lichay M."/>
            <person name="Mullins K.E."/>
            <person name="Ott S."/>
            <person name="Pappas-Brown V."/>
            <person name="Paris D.H."/>
            <person name="Patel P."/>
            <person name="Richards A.L."/>
            <person name="Sadzewicz L."/>
            <person name="Sears K."/>
            <person name="Seidman D."/>
            <person name="Sengamalay N."/>
            <person name="Stenos J."/>
            <person name="Tallon L.J."/>
            <person name="Vincent G."/>
            <person name="Fraser C.M."/>
            <person name="Munderloh U."/>
            <person name="Dunning-Hotopp J.C."/>
        </authorList>
    </citation>
    <scope>NUCLEOTIDE SEQUENCE [LARGE SCALE GENOMIC DNA]</scope>
    <source>
        <strain evidence="7 8">EmCRT</strain>
    </source>
</reference>
<name>A0A0F3NDD4_9RICK</name>
<evidence type="ECO:0000256" key="4">
    <source>
        <dbReference type="ARBA" id="ARBA00023136"/>
    </source>
</evidence>
<evidence type="ECO:0000256" key="2">
    <source>
        <dbReference type="ARBA" id="ARBA00022692"/>
    </source>
</evidence>
<evidence type="ECO:0000259" key="6">
    <source>
        <dbReference type="Pfam" id="PF07219"/>
    </source>
</evidence>
<evidence type="ECO:0000256" key="5">
    <source>
        <dbReference type="SAM" id="Phobius"/>
    </source>
</evidence>
<keyword evidence="2 5" id="KW-0812">Transmembrane</keyword>
<sequence>MITSVLIFVVVALIVGLWGVDCDGIIRIDWLGYDIEINILFALFIVAVIFFLLILLVRVIFCLSRCVYRYGRNLQSKKMTLLEQGYMYLNCGDIERAEKNIIKLGNFNHPSLFLLKGRICFDNKRYTLAEKYFAQFTKVVPVIDTSLGVYLLSVIMQIQDQIQQLSLLRKMLEIFYKQSWSTIFKLEIYRISRDWSNAIEEMKKVMKLRISLPYNMQEMLSIFYYALAKQYYDLQKYDGGLKVLDNIKNCSQHHSTAVTLLKAQFYMDTHRKRKAVSILEHEYRINPHPDIANFYLDIMQHNSHAVHKLYGFNTGYYFSIYLIAQDAINLGEYDAAMKYLNHSFKTQTYISLYFLMLKLKVLSQDHSELLYWVDKITKDAIADKRWNCAKCKYTSKRWHYECDHCKGFNTIIWT</sequence>
<feature type="transmembrane region" description="Helical" evidence="5">
    <location>
        <begin position="38"/>
        <end position="68"/>
    </location>
</feature>
<keyword evidence="4 5" id="KW-0472">Membrane</keyword>
<dbReference type="InterPro" id="IPR011990">
    <property type="entry name" value="TPR-like_helical_dom_sf"/>
</dbReference>
<evidence type="ECO:0000313" key="7">
    <source>
        <dbReference type="EMBL" id="KJV65717.1"/>
    </source>
</evidence>
<gene>
    <name evidence="7" type="ORF">EMUCRT_0671</name>
</gene>
<feature type="domain" description="HemY N-terminal" evidence="6">
    <location>
        <begin position="24"/>
        <end position="104"/>
    </location>
</feature>
<comment type="subcellular location">
    <subcellularLocation>
        <location evidence="1">Membrane</location>
    </subcellularLocation>
</comment>
<dbReference type="Pfam" id="PF07219">
    <property type="entry name" value="HemY_N"/>
    <property type="match status" value="1"/>
</dbReference>
<dbReference type="AlphaFoldDB" id="A0A0F3NDD4"/>
<comment type="caution">
    <text evidence="7">The sequence shown here is derived from an EMBL/GenBank/DDBJ whole genome shotgun (WGS) entry which is preliminary data.</text>
</comment>